<reference evidence="1" key="1">
    <citation type="submission" date="2022-08" db="EMBL/GenBank/DDBJ databases">
        <title>Genome Sequence of Fusarium decemcellulare.</title>
        <authorList>
            <person name="Buettner E."/>
        </authorList>
    </citation>
    <scope>NUCLEOTIDE SEQUENCE</scope>
    <source>
        <strain evidence="1">Babe19</strain>
    </source>
</reference>
<organism evidence="1 2">
    <name type="scientific">Fusarium decemcellulare</name>
    <dbReference type="NCBI Taxonomy" id="57161"/>
    <lineage>
        <taxon>Eukaryota</taxon>
        <taxon>Fungi</taxon>
        <taxon>Dikarya</taxon>
        <taxon>Ascomycota</taxon>
        <taxon>Pezizomycotina</taxon>
        <taxon>Sordariomycetes</taxon>
        <taxon>Hypocreomycetidae</taxon>
        <taxon>Hypocreales</taxon>
        <taxon>Nectriaceae</taxon>
        <taxon>Fusarium</taxon>
        <taxon>Fusarium decemcellulare species complex</taxon>
    </lineage>
</organism>
<gene>
    <name evidence="1" type="ORF">NM208_g12152</name>
</gene>
<protein>
    <submittedName>
        <fullName evidence="1">Uncharacterized protein</fullName>
    </submittedName>
</protein>
<name>A0ACC1RPQ6_9HYPO</name>
<comment type="caution">
    <text evidence="1">The sequence shown here is derived from an EMBL/GenBank/DDBJ whole genome shotgun (WGS) entry which is preliminary data.</text>
</comment>
<evidence type="ECO:0000313" key="2">
    <source>
        <dbReference type="Proteomes" id="UP001148629"/>
    </source>
</evidence>
<dbReference type="EMBL" id="JANRMS010002122">
    <property type="protein sequence ID" value="KAJ3524185.1"/>
    <property type="molecule type" value="Genomic_DNA"/>
</dbReference>
<keyword evidence="2" id="KW-1185">Reference proteome</keyword>
<evidence type="ECO:0000313" key="1">
    <source>
        <dbReference type="EMBL" id="KAJ3524185.1"/>
    </source>
</evidence>
<accession>A0ACC1RPQ6</accession>
<proteinExistence type="predicted"/>
<dbReference type="Proteomes" id="UP001148629">
    <property type="component" value="Unassembled WGS sequence"/>
</dbReference>
<sequence length="184" mass="19991">MLGQNKQMLLGIWVTKADPRLLDAMLPATVEHTEADEVVTPVARMPTLPEDLQHLLGHGHLQRVLEAVPEASDAPLPEDRTSSPMHLIFTYGITESQDRTTSAVAGLEYLGVPEDVIEVFIDNSLCPLAGHGGHGRLNKDGDLVGPENGAPTLVVFLVKADKVNLEPSHNHFAEASEEQFSITY</sequence>